<feature type="transmembrane region" description="Helical" evidence="15">
    <location>
        <begin position="183"/>
        <end position="202"/>
    </location>
</feature>
<accession>A0ABD0JMU3</accession>
<feature type="compositionally biased region" description="Polar residues" evidence="14">
    <location>
        <begin position="1"/>
        <end position="24"/>
    </location>
</feature>
<sequence>MASQSVKKANGKHYTNNNSSSGISQAERDRQWDDVLPFPALTPVVARAVVFVAAVICFINSHDGDFVFDDSEAIVGNKDLLPETPLTNLLHHDFWGQKLTNKSHKSYRPLTILTYRWNYQLAGGLSPWGFHVVNIILHGVVSVLFLSFFMVLLSSRPSSHVSKSAFLCSLLFAVHPIHSESVAGLVGRADLLCALFFLLSFLSYVRACSGGDAVRVCRPERVSWWWLGLTVLLCFLATFSKEQGITVIGVCCAYDIISGFPLWLQSLFQRLFVLIISAVALLLLRLQATGLSPPTFQVVDNPHSFVNGSIYRALNYNYLYAINGWLLVNPWWLSFDWSMGCVPVITSVADPRLVAAVVFWFVIGCLVFHCLQGELNHEKRCLAMGLAALVIPFLPASNLLIRVGFVIAERNLYLPSAGFCVLVTLGSVRLSSNASLKQVVRIGLGLLLAVYVARSIQRSDQWRKELPLYTDAEKVCPLNGKVHYNIAKLNGDQGNVEYAIEKYKLAIQLHPKYDQAMNNLANILKDNGDNLEAEELLTKAVTINPEFAAAWMNLGIVKANLKKYEEGEKCYRNALRHRRKYPDCYYNLGNLYLDQQRHQDALDAWHNATRLKPDHLNSWSNAIILLDNLGRYEQAVKMGEVALKYLPDSAALWFNLGNVHGKMEHWEESERVLYHRWGKLDAAEKAYKKVLEISPKNPSALENLQMLQRKRETQN</sequence>
<feature type="transmembrane region" description="Helical" evidence="15">
    <location>
        <begin position="222"/>
        <end position="239"/>
    </location>
</feature>
<keyword evidence="11 15" id="KW-1133">Transmembrane helix</keyword>
<dbReference type="InterPro" id="IPR011990">
    <property type="entry name" value="TPR-like_helical_dom_sf"/>
</dbReference>
<keyword evidence="9 13" id="KW-0802">TPR repeat</keyword>
<dbReference type="GO" id="GO:0005783">
    <property type="term" value="C:endoplasmic reticulum"/>
    <property type="evidence" value="ECO:0007669"/>
    <property type="project" value="UniProtKB-SubCell"/>
</dbReference>
<evidence type="ECO:0000256" key="8">
    <source>
        <dbReference type="ARBA" id="ARBA00022737"/>
    </source>
</evidence>
<name>A0ABD0JMU3_9CAEN</name>
<protein>
    <recommendedName>
        <fullName evidence="5">dolichyl-phosphate-mannose--protein mannosyltransferase</fullName>
        <ecNumber evidence="5">2.4.1.109</ecNumber>
    </recommendedName>
</protein>
<comment type="subcellular location">
    <subcellularLocation>
        <location evidence="2">Endoplasmic reticulum</location>
    </subcellularLocation>
    <subcellularLocation>
        <location evidence="1">Membrane</location>
        <topology evidence="1">Multi-pass membrane protein</topology>
    </subcellularLocation>
</comment>
<feature type="domain" description="DUF1736" evidence="16">
    <location>
        <begin position="292"/>
        <end position="363"/>
    </location>
</feature>
<evidence type="ECO:0000256" key="13">
    <source>
        <dbReference type="PROSITE-ProRule" id="PRU00339"/>
    </source>
</evidence>
<evidence type="ECO:0000256" key="11">
    <source>
        <dbReference type="ARBA" id="ARBA00022989"/>
    </source>
</evidence>
<evidence type="ECO:0000256" key="6">
    <source>
        <dbReference type="ARBA" id="ARBA00022679"/>
    </source>
</evidence>
<evidence type="ECO:0000256" key="1">
    <source>
        <dbReference type="ARBA" id="ARBA00004141"/>
    </source>
</evidence>
<dbReference type="AlphaFoldDB" id="A0ABD0JMU3"/>
<feature type="transmembrane region" description="Helical" evidence="15">
    <location>
        <begin position="38"/>
        <end position="61"/>
    </location>
</feature>
<comment type="caution">
    <text evidence="17">The sequence shown here is derived from an EMBL/GenBank/DDBJ whole genome shotgun (WGS) entry which is preliminary data.</text>
</comment>
<evidence type="ECO:0000256" key="4">
    <source>
        <dbReference type="ARBA" id="ARBA00007882"/>
    </source>
</evidence>
<feature type="transmembrane region" description="Helical" evidence="15">
    <location>
        <begin position="128"/>
        <end position="153"/>
    </location>
</feature>
<evidence type="ECO:0000256" key="12">
    <source>
        <dbReference type="ARBA" id="ARBA00023136"/>
    </source>
</evidence>
<keyword evidence="7 15" id="KW-0812">Transmembrane</keyword>
<dbReference type="InterPro" id="IPR013618">
    <property type="entry name" value="TMTC_DUF1736"/>
</dbReference>
<keyword evidence="8" id="KW-0677">Repeat</keyword>
<evidence type="ECO:0000256" key="10">
    <source>
        <dbReference type="ARBA" id="ARBA00022824"/>
    </source>
</evidence>
<dbReference type="Pfam" id="PF13181">
    <property type="entry name" value="TPR_8"/>
    <property type="match status" value="2"/>
</dbReference>
<reference evidence="17 18" key="1">
    <citation type="journal article" date="2023" name="Sci. Data">
        <title>Genome assembly of the Korean intertidal mud-creeper Batillaria attramentaria.</title>
        <authorList>
            <person name="Patra A.K."/>
            <person name="Ho P.T."/>
            <person name="Jun S."/>
            <person name="Lee S.J."/>
            <person name="Kim Y."/>
            <person name="Won Y.J."/>
        </authorList>
    </citation>
    <scope>NUCLEOTIDE SEQUENCE [LARGE SCALE GENOMIC DNA]</scope>
    <source>
        <strain evidence="17">Wonlab-2016</strain>
    </source>
</reference>
<dbReference type="SMART" id="SM00028">
    <property type="entry name" value="TPR"/>
    <property type="match status" value="6"/>
</dbReference>
<keyword evidence="12 15" id="KW-0472">Membrane</keyword>
<evidence type="ECO:0000256" key="7">
    <source>
        <dbReference type="ARBA" id="ARBA00022692"/>
    </source>
</evidence>
<evidence type="ECO:0000256" key="2">
    <source>
        <dbReference type="ARBA" id="ARBA00004240"/>
    </source>
</evidence>
<dbReference type="PROSITE" id="PS50005">
    <property type="entry name" value="TPR"/>
    <property type="match status" value="3"/>
</dbReference>
<dbReference type="GO" id="GO:0016020">
    <property type="term" value="C:membrane"/>
    <property type="evidence" value="ECO:0007669"/>
    <property type="project" value="UniProtKB-SubCell"/>
</dbReference>
<evidence type="ECO:0000256" key="5">
    <source>
        <dbReference type="ARBA" id="ARBA00012839"/>
    </source>
</evidence>
<dbReference type="PANTHER" id="PTHR44227:SF3">
    <property type="entry name" value="PROTEIN O-MANNOSYL-TRANSFERASE TMTC4"/>
    <property type="match status" value="1"/>
</dbReference>
<comment type="similarity">
    <text evidence="4">Belongs to the TMTC family.</text>
</comment>
<dbReference type="GO" id="GO:0004169">
    <property type="term" value="F:dolichyl-phosphate-mannose-protein mannosyltransferase activity"/>
    <property type="evidence" value="ECO:0007669"/>
    <property type="project" value="UniProtKB-EC"/>
</dbReference>
<dbReference type="PANTHER" id="PTHR44227">
    <property type="match status" value="1"/>
</dbReference>
<dbReference type="SUPFAM" id="SSF48452">
    <property type="entry name" value="TPR-like"/>
    <property type="match status" value="1"/>
</dbReference>
<dbReference type="InterPro" id="IPR052346">
    <property type="entry name" value="O-mannosyl-transferase_TMTC"/>
</dbReference>
<feature type="repeat" description="TPR" evidence="13">
    <location>
        <begin position="480"/>
        <end position="513"/>
    </location>
</feature>
<proteinExistence type="inferred from homology"/>
<evidence type="ECO:0000256" key="15">
    <source>
        <dbReference type="SAM" id="Phobius"/>
    </source>
</evidence>
<dbReference type="Pfam" id="PF08409">
    <property type="entry name" value="TMTC_DUF1736"/>
    <property type="match status" value="1"/>
</dbReference>
<evidence type="ECO:0000256" key="9">
    <source>
        <dbReference type="ARBA" id="ARBA00022803"/>
    </source>
</evidence>
<feature type="repeat" description="TPR" evidence="13">
    <location>
        <begin position="582"/>
        <end position="615"/>
    </location>
</feature>
<gene>
    <name evidence="17" type="ORF">BaRGS_00032757</name>
</gene>
<feature type="transmembrane region" description="Helical" evidence="15">
    <location>
        <begin position="245"/>
        <end position="264"/>
    </location>
</feature>
<evidence type="ECO:0000256" key="3">
    <source>
        <dbReference type="ARBA" id="ARBA00004922"/>
    </source>
</evidence>
<dbReference type="Gene3D" id="1.25.40.10">
    <property type="entry name" value="Tetratricopeptide repeat domain"/>
    <property type="match status" value="2"/>
</dbReference>
<feature type="region of interest" description="Disordered" evidence="14">
    <location>
        <begin position="1"/>
        <end position="26"/>
    </location>
</feature>
<comment type="pathway">
    <text evidence="3">Protein modification; protein glycosylation.</text>
</comment>
<dbReference type="InterPro" id="IPR019734">
    <property type="entry name" value="TPR_rpt"/>
</dbReference>
<evidence type="ECO:0000259" key="16">
    <source>
        <dbReference type="Pfam" id="PF08409"/>
    </source>
</evidence>
<organism evidence="17 18">
    <name type="scientific">Batillaria attramentaria</name>
    <dbReference type="NCBI Taxonomy" id="370345"/>
    <lineage>
        <taxon>Eukaryota</taxon>
        <taxon>Metazoa</taxon>
        <taxon>Spiralia</taxon>
        <taxon>Lophotrochozoa</taxon>
        <taxon>Mollusca</taxon>
        <taxon>Gastropoda</taxon>
        <taxon>Caenogastropoda</taxon>
        <taxon>Sorbeoconcha</taxon>
        <taxon>Cerithioidea</taxon>
        <taxon>Batillariidae</taxon>
        <taxon>Batillaria</taxon>
    </lineage>
</organism>
<dbReference type="Proteomes" id="UP001519460">
    <property type="component" value="Unassembled WGS sequence"/>
</dbReference>
<keyword evidence="10" id="KW-0256">Endoplasmic reticulum</keyword>
<evidence type="ECO:0000313" key="17">
    <source>
        <dbReference type="EMBL" id="KAK7475990.1"/>
    </source>
</evidence>
<feature type="transmembrane region" description="Helical" evidence="15">
    <location>
        <begin position="353"/>
        <end position="371"/>
    </location>
</feature>
<keyword evidence="6" id="KW-0808">Transferase</keyword>
<dbReference type="Pfam" id="PF13424">
    <property type="entry name" value="TPR_12"/>
    <property type="match status" value="1"/>
</dbReference>
<feature type="transmembrane region" description="Helical" evidence="15">
    <location>
        <begin position="271"/>
        <end position="288"/>
    </location>
</feature>
<evidence type="ECO:0000313" key="18">
    <source>
        <dbReference type="Proteomes" id="UP001519460"/>
    </source>
</evidence>
<evidence type="ECO:0000256" key="14">
    <source>
        <dbReference type="SAM" id="MobiDB-lite"/>
    </source>
</evidence>
<keyword evidence="18" id="KW-1185">Reference proteome</keyword>
<dbReference type="EC" id="2.4.1.109" evidence="5"/>
<feature type="transmembrane region" description="Helical" evidence="15">
    <location>
        <begin position="383"/>
        <end position="407"/>
    </location>
</feature>
<dbReference type="EMBL" id="JACVVK020000388">
    <property type="protein sequence ID" value="KAK7475990.1"/>
    <property type="molecule type" value="Genomic_DNA"/>
</dbReference>
<feature type="repeat" description="TPR" evidence="13">
    <location>
        <begin position="548"/>
        <end position="581"/>
    </location>
</feature>